<name>A0A1G6JD39_9PROT</name>
<protein>
    <submittedName>
        <fullName evidence="2">Uncharacterized protein</fullName>
    </submittedName>
</protein>
<dbReference type="EMBL" id="FMZX01000001">
    <property type="protein sequence ID" value="SDC16305.1"/>
    <property type="molecule type" value="Genomic_DNA"/>
</dbReference>
<evidence type="ECO:0000313" key="2">
    <source>
        <dbReference type="EMBL" id="SDC16305.1"/>
    </source>
</evidence>
<keyword evidence="1" id="KW-0732">Signal</keyword>
<feature type="signal peptide" evidence="1">
    <location>
        <begin position="1"/>
        <end position="19"/>
    </location>
</feature>
<evidence type="ECO:0000313" key="3">
    <source>
        <dbReference type="Proteomes" id="UP000198925"/>
    </source>
</evidence>
<accession>A0A1G6JD39</accession>
<organism evidence="2 3">
    <name type="scientific">Belnapia rosea</name>
    <dbReference type="NCBI Taxonomy" id="938405"/>
    <lineage>
        <taxon>Bacteria</taxon>
        <taxon>Pseudomonadati</taxon>
        <taxon>Pseudomonadota</taxon>
        <taxon>Alphaproteobacteria</taxon>
        <taxon>Acetobacterales</taxon>
        <taxon>Roseomonadaceae</taxon>
        <taxon>Belnapia</taxon>
    </lineage>
</organism>
<dbReference type="Proteomes" id="UP000198925">
    <property type="component" value="Unassembled WGS sequence"/>
</dbReference>
<proteinExistence type="predicted"/>
<dbReference type="STRING" id="938405.SAMN02927895_00314"/>
<sequence length="168" mass="18060">MRGLALALALALPAIAARAQDAACTAPAAAQVLEWRSAVLGLRMRYPASFPLEATGPDTARFVSLDGQASATVTAIANGLGQSLAEVMREARQDIIENSGGEITYTRTTPSWFVLSGYMAGRIFYRRSLVSADGGMIGTLWVEFPRALKPCFEAAVTTMSLSFREWPR</sequence>
<reference evidence="2 3" key="1">
    <citation type="submission" date="2016-10" db="EMBL/GenBank/DDBJ databases">
        <authorList>
            <person name="de Groot N.N."/>
        </authorList>
    </citation>
    <scope>NUCLEOTIDE SEQUENCE [LARGE SCALE GENOMIC DNA]</scope>
    <source>
        <strain evidence="2 3">CPCC 100156</strain>
    </source>
</reference>
<dbReference type="AlphaFoldDB" id="A0A1G6JD39"/>
<feature type="chain" id="PRO_5011454871" evidence="1">
    <location>
        <begin position="20"/>
        <end position="168"/>
    </location>
</feature>
<gene>
    <name evidence="2" type="ORF">SAMN04487779_1001127</name>
</gene>
<keyword evidence="3" id="KW-1185">Reference proteome</keyword>
<evidence type="ECO:0000256" key="1">
    <source>
        <dbReference type="SAM" id="SignalP"/>
    </source>
</evidence>